<dbReference type="AlphaFoldDB" id="A0A1I0ICF6"/>
<evidence type="ECO:0000313" key="1">
    <source>
        <dbReference type="EMBL" id="HEF26871.1"/>
    </source>
</evidence>
<reference evidence="2 3" key="1">
    <citation type="submission" date="2016-10" db="EMBL/GenBank/DDBJ databases">
        <authorList>
            <person name="de Groot N.N."/>
        </authorList>
    </citation>
    <scope>NUCLEOTIDE SEQUENCE [LARGE SCALE GENOMIC DNA]</scope>
    <source>
        <strain evidence="2 3">DSM 11363</strain>
    </source>
</reference>
<evidence type="ECO:0000313" key="3">
    <source>
        <dbReference type="Proteomes" id="UP000182332"/>
    </source>
</evidence>
<name>A0A1I0ICF6_9PSED</name>
<dbReference type="Proteomes" id="UP000182332">
    <property type="component" value="Unassembled WGS sequence"/>
</dbReference>
<reference evidence="1" key="2">
    <citation type="journal article" date="2020" name="mSystems">
        <title>Genome- and Community-Level Interaction Insights into Carbon Utilization and Element Cycling Functions of Hydrothermarchaeota in Hydrothermal Sediment.</title>
        <authorList>
            <person name="Zhou Z."/>
            <person name="Liu Y."/>
            <person name="Xu W."/>
            <person name="Pan J."/>
            <person name="Luo Z.H."/>
            <person name="Li M."/>
        </authorList>
    </citation>
    <scope>NUCLEOTIDE SEQUENCE [LARGE SCALE GENOMIC DNA]</scope>
    <source>
        <strain evidence="1">SpSt-200</strain>
    </source>
</reference>
<evidence type="ECO:0000313" key="2">
    <source>
        <dbReference type="EMBL" id="SET94409.1"/>
    </source>
</evidence>
<dbReference type="RefSeq" id="WP_074892395.1">
    <property type="nucleotide sequence ID" value="NZ_FOHW01000035.1"/>
</dbReference>
<dbReference type="EMBL" id="DSIN01000023">
    <property type="protein sequence ID" value="HEF26871.1"/>
    <property type="molecule type" value="Genomic_DNA"/>
</dbReference>
<dbReference type="PROSITE" id="PS51257">
    <property type="entry name" value="PROKAR_LIPOPROTEIN"/>
    <property type="match status" value="1"/>
</dbReference>
<dbReference type="EMBL" id="FOHW01000035">
    <property type="protein sequence ID" value="SET94409.1"/>
    <property type="molecule type" value="Genomic_DNA"/>
</dbReference>
<sequence>MNKFWQMAAIATLIATTSGCVSYNVSQPSASLSGDVKTDLKADVKVGEAISGESSTNVLFGWLNIGGDTQFADGVTYGGASGGGGIGLPLPDPISSTKAAAAFKAVKSSGSDLIVAPRYEVTVNDYFIFKQVNVKVTGNKGSIQSIR</sequence>
<gene>
    <name evidence="1" type="ORF">ENP23_13985</name>
    <name evidence="2" type="ORF">SAMN05216197_13518</name>
</gene>
<organism evidence="2 3">
    <name type="scientific">Pseudomonas graminis</name>
    <dbReference type="NCBI Taxonomy" id="158627"/>
    <lineage>
        <taxon>Bacteria</taxon>
        <taxon>Pseudomonadati</taxon>
        <taxon>Pseudomonadota</taxon>
        <taxon>Gammaproteobacteria</taxon>
        <taxon>Pseudomonadales</taxon>
        <taxon>Pseudomonadaceae</taxon>
        <taxon>Pseudomonas</taxon>
    </lineage>
</organism>
<protein>
    <recommendedName>
        <fullName evidence="4">Lipoprotein</fullName>
    </recommendedName>
</protein>
<proteinExistence type="predicted"/>
<evidence type="ECO:0008006" key="4">
    <source>
        <dbReference type="Google" id="ProtNLM"/>
    </source>
</evidence>
<accession>A0A1I0ICF6</accession>
<dbReference type="OrthoDB" id="7021897at2"/>